<keyword evidence="3" id="KW-1185">Reference proteome</keyword>
<sequence>MTEESVGLAASSNFCLLPGNTNRPSDSSMDQDGATSQAPGDPQRDRDWGHRKLGILNRAFPLHRVSVLISGVICMKTLSEILALLYAGVNPEQLHQMQRLYLIMATRDPKSCCRYDKRTYKSQSFHDLDKVDK</sequence>
<reference evidence="2" key="1">
    <citation type="submission" date="2019-10" db="EMBL/GenBank/DDBJ databases">
        <authorList>
            <person name="Soares A.E.R."/>
            <person name="Aleixo A."/>
            <person name="Schneider P."/>
            <person name="Miyaki C.Y."/>
            <person name="Schneider M.P."/>
            <person name="Mello C."/>
            <person name="Vasconcelos A.T.R."/>
        </authorList>
    </citation>
    <scope>NUCLEOTIDE SEQUENCE</scope>
    <source>
        <tissue evidence="2">Muscle</tissue>
    </source>
</reference>
<name>A0ABQ9CNH4_9PASS</name>
<feature type="compositionally biased region" description="Polar residues" evidence="1">
    <location>
        <begin position="10"/>
        <end position="38"/>
    </location>
</feature>
<evidence type="ECO:0000313" key="3">
    <source>
        <dbReference type="Proteomes" id="UP001145742"/>
    </source>
</evidence>
<comment type="caution">
    <text evidence="2">The sequence shown here is derived from an EMBL/GenBank/DDBJ whole genome shotgun (WGS) entry which is preliminary data.</text>
</comment>
<dbReference type="Proteomes" id="UP001145742">
    <property type="component" value="Unassembled WGS sequence"/>
</dbReference>
<protein>
    <submittedName>
        <fullName evidence="2">Uncharacterized protein</fullName>
    </submittedName>
</protein>
<accession>A0ABQ9CNH4</accession>
<evidence type="ECO:0000256" key="1">
    <source>
        <dbReference type="SAM" id="MobiDB-lite"/>
    </source>
</evidence>
<feature type="region of interest" description="Disordered" evidence="1">
    <location>
        <begin position="1"/>
        <end position="48"/>
    </location>
</feature>
<organism evidence="2 3">
    <name type="scientific">Willisornis vidua</name>
    <name type="common">Xingu scale-backed antbird</name>
    <dbReference type="NCBI Taxonomy" id="1566151"/>
    <lineage>
        <taxon>Eukaryota</taxon>
        <taxon>Metazoa</taxon>
        <taxon>Chordata</taxon>
        <taxon>Craniata</taxon>
        <taxon>Vertebrata</taxon>
        <taxon>Euteleostomi</taxon>
        <taxon>Archelosauria</taxon>
        <taxon>Archosauria</taxon>
        <taxon>Dinosauria</taxon>
        <taxon>Saurischia</taxon>
        <taxon>Theropoda</taxon>
        <taxon>Coelurosauria</taxon>
        <taxon>Aves</taxon>
        <taxon>Neognathae</taxon>
        <taxon>Neoaves</taxon>
        <taxon>Telluraves</taxon>
        <taxon>Australaves</taxon>
        <taxon>Passeriformes</taxon>
        <taxon>Thamnophilidae</taxon>
        <taxon>Willisornis</taxon>
    </lineage>
</organism>
<dbReference type="EMBL" id="WHWB01034675">
    <property type="protein sequence ID" value="KAJ7406183.1"/>
    <property type="molecule type" value="Genomic_DNA"/>
</dbReference>
<gene>
    <name evidence="2" type="ORF">WISP_135366</name>
</gene>
<proteinExistence type="predicted"/>
<evidence type="ECO:0000313" key="2">
    <source>
        <dbReference type="EMBL" id="KAJ7406183.1"/>
    </source>
</evidence>